<dbReference type="Proteomes" id="UP001430953">
    <property type="component" value="Unassembled WGS sequence"/>
</dbReference>
<evidence type="ECO:0000313" key="1">
    <source>
        <dbReference type="EMBL" id="KAL0126652.1"/>
    </source>
</evidence>
<evidence type="ECO:0000313" key="2">
    <source>
        <dbReference type="Proteomes" id="UP001430953"/>
    </source>
</evidence>
<accession>A0AAW2GJT2</accession>
<protein>
    <submittedName>
        <fullName evidence="1">Uncharacterized protein</fullName>
    </submittedName>
</protein>
<gene>
    <name evidence="1" type="ORF">PUN28_005196</name>
</gene>
<reference evidence="1 2" key="1">
    <citation type="submission" date="2023-03" db="EMBL/GenBank/DDBJ databases">
        <title>High recombination rates correlate with genetic variation in Cardiocondyla obscurior ants.</title>
        <authorList>
            <person name="Errbii M."/>
        </authorList>
    </citation>
    <scope>NUCLEOTIDE SEQUENCE [LARGE SCALE GENOMIC DNA]</scope>
    <source>
        <strain evidence="1">Alpha-2009</strain>
        <tissue evidence="1">Whole body</tissue>
    </source>
</reference>
<dbReference type="AlphaFoldDB" id="A0AAW2GJT2"/>
<proteinExistence type="predicted"/>
<dbReference type="EMBL" id="JADYXP020000004">
    <property type="protein sequence ID" value="KAL0126652.1"/>
    <property type="molecule type" value="Genomic_DNA"/>
</dbReference>
<comment type="caution">
    <text evidence="1">The sequence shown here is derived from an EMBL/GenBank/DDBJ whole genome shotgun (WGS) entry which is preliminary data.</text>
</comment>
<sequence length="152" mass="17059">MARYLANFCAPTDQSATGTIISHTKRVAYVPWSADRRRLRGETRLRYYILRAEKTRLFSSMRADFPSTAREYGTGGTGLRISASFIQITCRNGMRTTAATKKTGEVRVSHSDNMNRRNLPKKIVMEAGRRKCPTLRVIHGRSVCAVCAEVAT</sequence>
<keyword evidence="2" id="KW-1185">Reference proteome</keyword>
<organism evidence="1 2">
    <name type="scientific">Cardiocondyla obscurior</name>
    <dbReference type="NCBI Taxonomy" id="286306"/>
    <lineage>
        <taxon>Eukaryota</taxon>
        <taxon>Metazoa</taxon>
        <taxon>Ecdysozoa</taxon>
        <taxon>Arthropoda</taxon>
        <taxon>Hexapoda</taxon>
        <taxon>Insecta</taxon>
        <taxon>Pterygota</taxon>
        <taxon>Neoptera</taxon>
        <taxon>Endopterygota</taxon>
        <taxon>Hymenoptera</taxon>
        <taxon>Apocrita</taxon>
        <taxon>Aculeata</taxon>
        <taxon>Formicoidea</taxon>
        <taxon>Formicidae</taxon>
        <taxon>Myrmicinae</taxon>
        <taxon>Cardiocondyla</taxon>
    </lineage>
</organism>
<name>A0AAW2GJT2_9HYME</name>